<dbReference type="GO" id="GO:0003676">
    <property type="term" value="F:nucleic acid binding"/>
    <property type="evidence" value="ECO:0007669"/>
    <property type="project" value="InterPro"/>
</dbReference>
<dbReference type="AlphaFoldDB" id="A0AAW2MCU8"/>
<protein>
    <recommendedName>
        <fullName evidence="3">Reverse transcriptase domain-containing protein</fullName>
    </recommendedName>
</protein>
<reference evidence="2" key="2">
    <citation type="journal article" date="2024" name="Plant">
        <title>Genomic evolution and insights into agronomic trait innovations of Sesamum species.</title>
        <authorList>
            <person name="Miao H."/>
            <person name="Wang L."/>
            <person name="Qu L."/>
            <person name="Liu H."/>
            <person name="Sun Y."/>
            <person name="Le M."/>
            <person name="Wang Q."/>
            <person name="Wei S."/>
            <person name="Zheng Y."/>
            <person name="Lin W."/>
            <person name="Duan Y."/>
            <person name="Cao H."/>
            <person name="Xiong S."/>
            <person name="Wang X."/>
            <person name="Wei L."/>
            <person name="Li C."/>
            <person name="Ma Q."/>
            <person name="Ju M."/>
            <person name="Zhao R."/>
            <person name="Li G."/>
            <person name="Mu C."/>
            <person name="Tian Q."/>
            <person name="Mei H."/>
            <person name="Zhang T."/>
            <person name="Gao T."/>
            <person name="Zhang H."/>
        </authorList>
    </citation>
    <scope>NUCLEOTIDE SEQUENCE</scope>
    <source>
        <strain evidence="2">G02</strain>
    </source>
</reference>
<dbReference type="PANTHER" id="PTHR48475:SF2">
    <property type="entry name" value="RIBONUCLEASE H"/>
    <property type="match status" value="1"/>
</dbReference>
<feature type="coiled-coil region" evidence="1">
    <location>
        <begin position="161"/>
        <end position="188"/>
    </location>
</feature>
<dbReference type="PANTHER" id="PTHR48475">
    <property type="entry name" value="RIBONUCLEASE H"/>
    <property type="match status" value="1"/>
</dbReference>
<proteinExistence type="predicted"/>
<evidence type="ECO:0008006" key="3">
    <source>
        <dbReference type="Google" id="ProtNLM"/>
    </source>
</evidence>
<organism evidence="2">
    <name type="scientific">Sesamum radiatum</name>
    <name type="common">Black benniseed</name>
    <dbReference type="NCBI Taxonomy" id="300843"/>
    <lineage>
        <taxon>Eukaryota</taxon>
        <taxon>Viridiplantae</taxon>
        <taxon>Streptophyta</taxon>
        <taxon>Embryophyta</taxon>
        <taxon>Tracheophyta</taxon>
        <taxon>Spermatophyta</taxon>
        <taxon>Magnoliopsida</taxon>
        <taxon>eudicotyledons</taxon>
        <taxon>Gunneridae</taxon>
        <taxon>Pentapetalae</taxon>
        <taxon>asterids</taxon>
        <taxon>lamiids</taxon>
        <taxon>Lamiales</taxon>
        <taxon>Pedaliaceae</taxon>
        <taxon>Sesamum</taxon>
    </lineage>
</organism>
<keyword evidence="1" id="KW-0175">Coiled coil</keyword>
<dbReference type="EMBL" id="JACGWJ010000022">
    <property type="protein sequence ID" value="KAL0329340.1"/>
    <property type="molecule type" value="Genomic_DNA"/>
</dbReference>
<evidence type="ECO:0000313" key="2">
    <source>
        <dbReference type="EMBL" id="KAL0329340.1"/>
    </source>
</evidence>
<dbReference type="InterPro" id="IPR036397">
    <property type="entry name" value="RNaseH_sf"/>
</dbReference>
<evidence type="ECO:0000256" key="1">
    <source>
        <dbReference type="SAM" id="Coils"/>
    </source>
</evidence>
<dbReference type="Gene3D" id="3.30.420.10">
    <property type="entry name" value="Ribonuclease H-like superfamily/Ribonuclease H"/>
    <property type="match status" value="1"/>
</dbReference>
<name>A0AAW2MCU8_SESRA</name>
<sequence length="263" mass="30451">MEAMEKVQMVEILGDPAKLLKIGSLLGPQFECILIDFLQNHSNVFTWKSSDMQKISPEVMVHQLNVNPEAKPIKQKKRAFGTERKIIKGETRLEEAKENWVEELAGVLWAYRTTPRRSTGESPFNLVYGSKGNCPSRNKEETLRVQQYEPTNNNQERQVDLDLVKEHKDNANARIEAYKAMMAKAYNSKVRRREFQVGDLVLRRADATKNLGKLDAKWEGPYQVIEVIGNGSYRLQRMDDKEVPRTWNIVNLKKYCLKICKYC</sequence>
<reference evidence="2" key="1">
    <citation type="submission" date="2020-06" db="EMBL/GenBank/DDBJ databases">
        <authorList>
            <person name="Li T."/>
            <person name="Hu X."/>
            <person name="Zhang T."/>
            <person name="Song X."/>
            <person name="Zhang H."/>
            <person name="Dai N."/>
            <person name="Sheng W."/>
            <person name="Hou X."/>
            <person name="Wei L."/>
        </authorList>
    </citation>
    <scope>NUCLEOTIDE SEQUENCE</scope>
    <source>
        <strain evidence="2">G02</strain>
        <tissue evidence="2">Leaf</tissue>
    </source>
</reference>
<comment type="caution">
    <text evidence="2">The sequence shown here is derived from an EMBL/GenBank/DDBJ whole genome shotgun (WGS) entry which is preliminary data.</text>
</comment>
<accession>A0AAW2MCU8</accession>
<gene>
    <name evidence="2" type="ORF">Sradi_4920700</name>
</gene>